<evidence type="ECO:0000256" key="2">
    <source>
        <dbReference type="ARBA" id="ARBA00022676"/>
    </source>
</evidence>
<dbReference type="CDD" id="cd03784">
    <property type="entry name" value="GT1_Gtf-like"/>
    <property type="match status" value="1"/>
</dbReference>
<organism evidence="6 7">
    <name type="scientific">Prunus yedoensis var. nudiflora</name>
    <dbReference type="NCBI Taxonomy" id="2094558"/>
    <lineage>
        <taxon>Eukaryota</taxon>
        <taxon>Viridiplantae</taxon>
        <taxon>Streptophyta</taxon>
        <taxon>Embryophyta</taxon>
        <taxon>Tracheophyta</taxon>
        <taxon>Spermatophyta</taxon>
        <taxon>Magnoliopsida</taxon>
        <taxon>eudicotyledons</taxon>
        <taxon>Gunneridae</taxon>
        <taxon>Pentapetalae</taxon>
        <taxon>rosids</taxon>
        <taxon>fabids</taxon>
        <taxon>Rosales</taxon>
        <taxon>Rosaceae</taxon>
        <taxon>Amygdaloideae</taxon>
        <taxon>Amygdaleae</taxon>
        <taxon>Prunus</taxon>
    </lineage>
</organism>
<dbReference type="EC" id="2.4.1.-" evidence="5"/>
<dbReference type="Gene3D" id="3.40.50.2000">
    <property type="entry name" value="Glycogen Phosphorylase B"/>
    <property type="match status" value="2"/>
</dbReference>
<protein>
    <recommendedName>
        <fullName evidence="5">Glycosyltransferase</fullName>
        <ecNumber evidence="5">2.4.1.-</ecNumber>
    </recommendedName>
</protein>
<evidence type="ECO:0000256" key="4">
    <source>
        <dbReference type="RuleBase" id="RU003718"/>
    </source>
</evidence>
<dbReference type="PROSITE" id="PS00375">
    <property type="entry name" value="UDPGT"/>
    <property type="match status" value="1"/>
</dbReference>
<evidence type="ECO:0000313" key="7">
    <source>
        <dbReference type="Proteomes" id="UP000250321"/>
    </source>
</evidence>
<dbReference type="FunFam" id="3.40.50.2000:FF:000608">
    <property type="entry name" value="Os01g0598000 protein"/>
    <property type="match status" value="1"/>
</dbReference>
<dbReference type="InterPro" id="IPR035595">
    <property type="entry name" value="UDP_glycos_trans_CS"/>
</dbReference>
<dbReference type="Proteomes" id="UP000250321">
    <property type="component" value="Unassembled WGS sequence"/>
</dbReference>
<dbReference type="FunFam" id="3.40.50.2000:FF:000047">
    <property type="entry name" value="Glycosyltransferase"/>
    <property type="match status" value="1"/>
</dbReference>
<dbReference type="InterPro" id="IPR002213">
    <property type="entry name" value="UDP_glucos_trans"/>
</dbReference>
<evidence type="ECO:0000256" key="5">
    <source>
        <dbReference type="RuleBase" id="RU362057"/>
    </source>
</evidence>
<gene>
    <name evidence="6" type="ORF">Pyn_17000</name>
</gene>
<dbReference type="SUPFAM" id="SSF53756">
    <property type="entry name" value="UDP-Glycosyltransferase/glycogen phosphorylase"/>
    <property type="match status" value="1"/>
</dbReference>
<proteinExistence type="inferred from homology"/>
<comment type="caution">
    <text evidence="6">The sequence shown here is derived from an EMBL/GenBank/DDBJ whole genome shotgun (WGS) entry which is preliminary data.</text>
</comment>
<dbReference type="PANTHER" id="PTHR48047">
    <property type="entry name" value="GLYCOSYLTRANSFERASE"/>
    <property type="match status" value="1"/>
</dbReference>
<comment type="similarity">
    <text evidence="1 4">Belongs to the UDP-glycosyltransferase family.</text>
</comment>
<keyword evidence="7" id="KW-1185">Reference proteome</keyword>
<dbReference type="OrthoDB" id="5835829at2759"/>
<dbReference type="AlphaFoldDB" id="A0A314YEJ2"/>
<name>A0A314YEJ2_PRUYE</name>
<reference evidence="6 7" key="1">
    <citation type="submission" date="2018-02" db="EMBL/GenBank/DDBJ databases">
        <title>Draft genome of wild Prunus yedoensis var. nudiflora.</title>
        <authorList>
            <person name="Baek S."/>
            <person name="Kim J.-H."/>
            <person name="Choi K."/>
            <person name="Kim G.-B."/>
            <person name="Cho A."/>
            <person name="Jang H."/>
            <person name="Shin C.-H."/>
            <person name="Yu H.-J."/>
            <person name="Mun J.-H."/>
        </authorList>
    </citation>
    <scope>NUCLEOTIDE SEQUENCE [LARGE SCALE GENOMIC DNA]</scope>
    <source>
        <strain evidence="7">cv. Jeju island</strain>
        <tissue evidence="6">Leaf</tissue>
    </source>
</reference>
<evidence type="ECO:0000256" key="3">
    <source>
        <dbReference type="ARBA" id="ARBA00022679"/>
    </source>
</evidence>
<dbReference type="GO" id="GO:0035251">
    <property type="term" value="F:UDP-glucosyltransferase activity"/>
    <property type="evidence" value="ECO:0007669"/>
    <property type="project" value="TreeGrafter"/>
</dbReference>
<accession>A0A314YEJ2</accession>
<dbReference type="Pfam" id="PF00201">
    <property type="entry name" value="UDPGT"/>
    <property type="match status" value="1"/>
</dbReference>
<sequence>MDSSETPVVMYFFPFVGGGHQIPMIDIARVFSSHGAKATILTTTPANALRFRSSIHRDQSLNLPITIRVLDLPNDAVSPDSSMSAAPFTDTSVLREPFKLFLAQNPPDCIVIDVFHRWAADVIDGLNIKRVVFNGNGFFSRCVSECIGLYAPHEKLGSDSEPFLVPQIPDRIELTRSQLPPFARNKPGLPDKIGKAEEKAFGVVVNSFYELEPKYVEYFKTVLGKKAWLVGPVSLCNRNNADKTERGQAASVDEQSLRNCLSWLDSKEPNSVVYISFGSLARLPPAQLVEIAHGLEASTHNFIWVVGKIFRCAENEGRVGDDENWVPLGFEERMMEMKRGILIRGWAPQILMLEHGAVGGFMSHCGWNSTLESVTAGVPMMTWPLSAEQFYNEKLITDVLGIGVQVGSKEWVSWNAEREELVGREKVEAVVRRVMGGGEEAEEMRKQARALAEKARRAVEEGGSSYEGVDALISELKSLRKN</sequence>
<dbReference type="PANTHER" id="PTHR48047:SF81">
    <property type="entry name" value="GLYCOSYLTRANSFERASE"/>
    <property type="match status" value="1"/>
</dbReference>
<dbReference type="STRING" id="2094558.A0A314YEJ2"/>
<evidence type="ECO:0000256" key="1">
    <source>
        <dbReference type="ARBA" id="ARBA00009995"/>
    </source>
</evidence>
<evidence type="ECO:0000313" key="6">
    <source>
        <dbReference type="EMBL" id="PQQ03411.1"/>
    </source>
</evidence>
<keyword evidence="3 4" id="KW-0808">Transferase</keyword>
<dbReference type="EMBL" id="PJQY01001350">
    <property type="protein sequence ID" value="PQQ03411.1"/>
    <property type="molecule type" value="Genomic_DNA"/>
</dbReference>
<keyword evidence="2 4" id="KW-0328">Glycosyltransferase</keyword>